<dbReference type="Pfam" id="PF00628">
    <property type="entry name" value="PHD"/>
    <property type="match status" value="1"/>
</dbReference>
<evidence type="ECO:0000256" key="1">
    <source>
        <dbReference type="ARBA" id="ARBA00022723"/>
    </source>
</evidence>
<feature type="non-terminal residue" evidence="5">
    <location>
        <position position="1"/>
    </location>
</feature>
<reference evidence="5 7" key="2">
    <citation type="journal article" date="2013" name="Nature">
        <title>Insights into bilaterian evolution from three spiralian genomes.</title>
        <authorList>
            <person name="Simakov O."/>
            <person name="Marletaz F."/>
            <person name="Cho S.J."/>
            <person name="Edsinger-Gonzales E."/>
            <person name="Havlak P."/>
            <person name="Hellsten U."/>
            <person name="Kuo D.H."/>
            <person name="Larsson T."/>
            <person name="Lv J."/>
            <person name="Arendt D."/>
            <person name="Savage R."/>
            <person name="Osoegawa K."/>
            <person name="de Jong P."/>
            <person name="Grimwood J."/>
            <person name="Chapman J.A."/>
            <person name="Shapiro H."/>
            <person name="Aerts A."/>
            <person name="Otillar R.P."/>
            <person name="Terry A.Y."/>
            <person name="Boore J.L."/>
            <person name="Grigoriev I.V."/>
            <person name="Lindberg D.R."/>
            <person name="Seaver E.C."/>
            <person name="Weisblat D.A."/>
            <person name="Putnam N.H."/>
            <person name="Rokhsar D.S."/>
        </authorList>
    </citation>
    <scope>NUCLEOTIDE SEQUENCE</scope>
    <source>
        <strain evidence="5 7">I ESC-2004</strain>
    </source>
</reference>
<dbReference type="SUPFAM" id="SSF57903">
    <property type="entry name" value="FYVE/PHD zinc finger"/>
    <property type="match status" value="1"/>
</dbReference>
<reference evidence="7" key="1">
    <citation type="submission" date="2012-12" db="EMBL/GenBank/DDBJ databases">
        <authorList>
            <person name="Hellsten U."/>
            <person name="Grimwood J."/>
            <person name="Chapman J.A."/>
            <person name="Shapiro H."/>
            <person name="Aerts A."/>
            <person name="Otillar R.P."/>
            <person name="Terry A.Y."/>
            <person name="Boore J.L."/>
            <person name="Simakov O."/>
            <person name="Marletaz F."/>
            <person name="Cho S.-J."/>
            <person name="Edsinger-Gonzales E."/>
            <person name="Havlak P."/>
            <person name="Kuo D.-H."/>
            <person name="Larsson T."/>
            <person name="Lv J."/>
            <person name="Arendt D."/>
            <person name="Savage R."/>
            <person name="Osoegawa K."/>
            <person name="de Jong P."/>
            <person name="Lindberg D.R."/>
            <person name="Seaver E.C."/>
            <person name="Weisblat D.A."/>
            <person name="Putnam N.H."/>
            <person name="Grigoriev I.V."/>
            <person name="Rokhsar D.S."/>
        </authorList>
    </citation>
    <scope>NUCLEOTIDE SEQUENCE</scope>
    <source>
        <strain evidence="7">I ESC-2004</strain>
    </source>
</reference>
<dbReference type="Gene3D" id="3.30.40.10">
    <property type="entry name" value="Zinc/RING finger domain, C3HC4 (zinc finger)"/>
    <property type="match status" value="1"/>
</dbReference>
<keyword evidence="3" id="KW-0862">Zinc</keyword>
<keyword evidence="7" id="KW-1185">Reference proteome</keyword>
<protein>
    <recommendedName>
        <fullName evidence="4">Zinc finger PHD-type domain-containing protein</fullName>
    </recommendedName>
</protein>
<dbReference type="InterPro" id="IPR011011">
    <property type="entry name" value="Znf_FYVE_PHD"/>
</dbReference>
<dbReference type="InterPro" id="IPR019787">
    <property type="entry name" value="Znf_PHD-finger"/>
</dbReference>
<dbReference type="GO" id="GO:0008270">
    <property type="term" value="F:zinc ion binding"/>
    <property type="evidence" value="ECO:0007669"/>
    <property type="project" value="UniProtKB-KW"/>
</dbReference>
<sequence length="59" mass="6716">QILLCDKCDAGHHTACLRPPLMIIPDGDWYCPACEHVSNIRNDFSFVWLFGVGFFSVCR</sequence>
<dbReference type="EMBL" id="AMQN01000591">
    <property type="status" value="NOT_ANNOTATED_CDS"/>
    <property type="molecule type" value="Genomic_DNA"/>
</dbReference>
<dbReference type="STRING" id="283909.R7VG13"/>
<dbReference type="OrthoDB" id="6288671at2759"/>
<proteinExistence type="predicted"/>
<dbReference type="SMART" id="SM00249">
    <property type="entry name" value="PHD"/>
    <property type="match status" value="1"/>
</dbReference>
<evidence type="ECO:0000256" key="2">
    <source>
        <dbReference type="ARBA" id="ARBA00022771"/>
    </source>
</evidence>
<reference evidence="6" key="3">
    <citation type="submission" date="2015-06" db="UniProtKB">
        <authorList>
            <consortium name="EnsemblMetazoa"/>
        </authorList>
    </citation>
    <scope>IDENTIFICATION</scope>
</reference>
<accession>R7VG13</accession>
<evidence type="ECO:0000259" key="4">
    <source>
        <dbReference type="SMART" id="SM00249"/>
    </source>
</evidence>
<evidence type="ECO:0000313" key="5">
    <source>
        <dbReference type="EMBL" id="ELU17512.1"/>
    </source>
</evidence>
<evidence type="ECO:0000313" key="6">
    <source>
        <dbReference type="EnsemblMetazoa" id="CapteP141690"/>
    </source>
</evidence>
<name>R7VG13_CAPTE</name>
<dbReference type="InterPro" id="IPR001965">
    <property type="entry name" value="Znf_PHD"/>
</dbReference>
<evidence type="ECO:0000256" key="3">
    <source>
        <dbReference type="ARBA" id="ARBA00022833"/>
    </source>
</evidence>
<dbReference type="EnsemblMetazoa" id="CapteT141690">
    <property type="protein sequence ID" value="CapteP141690"/>
    <property type="gene ID" value="CapteG141690"/>
</dbReference>
<dbReference type="PANTHER" id="PTHR47162">
    <property type="entry name" value="OS02G0192300 PROTEIN"/>
    <property type="match status" value="1"/>
</dbReference>
<dbReference type="AlphaFoldDB" id="R7VG13"/>
<gene>
    <name evidence="5" type="ORF">CAPTEDRAFT_141690</name>
</gene>
<dbReference type="InterPro" id="IPR013083">
    <property type="entry name" value="Znf_RING/FYVE/PHD"/>
</dbReference>
<feature type="domain" description="Zinc finger PHD-type" evidence="4">
    <location>
        <begin position="2"/>
        <end position="35"/>
    </location>
</feature>
<evidence type="ECO:0000313" key="7">
    <source>
        <dbReference type="Proteomes" id="UP000014760"/>
    </source>
</evidence>
<dbReference type="PANTHER" id="PTHR47162:SF10">
    <property type="entry name" value="METHYL-CPG-BINDING DOMAIN-CONTAINING PROTEIN 9 ISOFORM X1"/>
    <property type="match status" value="1"/>
</dbReference>
<dbReference type="OMA" id="EELLMLC"/>
<dbReference type="EMBL" id="KB292506">
    <property type="protein sequence ID" value="ELU17512.1"/>
    <property type="molecule type" value="Genomic_DNA"/>
</dbReference>
<organism evidence="5">
    <name type="scientific">Capitella teleta</name>
    <name type="common">Polychaete worm</name>
    <dbReference type="NCBI Taxonomy" id="283909"/>
    <lineage>
        <taxon>Eukaryota</taxon>
        <taxon>Metazoa</taxon>
        <taxon>Spiralia</taxon>
        <taxon>Lophotrochozoa</taxon>
        <taxon>Annelida</taxon>
        <taxon>Polychaeta</taxon>
        <taxon>Sedentaria</taxon>
        <taxon>Scolecida</taxon>
        <taxon>Capitellidae</taxon>
        <taxon>Capitella</taxon>
    </lineage>
</organism>
<keyword evidence="1" id="KW-0479">Metal-binding</keyword>
<dbReference type="Proteomes" id="UP000014760">
    <property type="component" value="Unassembled WGS sequence"/>
</dbReference>
<dbReference type="HOGENOM" id="CLU_2967682_0_0_1"/>
<keyword evidence="2" id="KW-0863">Zinc-finger</keyword>